<dbReference type="Pfam" id="PF19614">
    <property type="entry name" value="DUF6119"/>
    <property type="match status" value="1"/>
</dbReference>
<sequence>MKTRPFSIYLLKQGFNSSNALMESHSLQEAVEATQLPEGAILYILDAQPKRPWWRDYFGVQEDLWQNLKGALLFLPIGQRCFALSFGQVFHHLKDEAYEYDFGLRVTLNSLDPNELKSADMLEPGSARRKRTQVPISTELTYLDFDGNSEIIKSLTGKIKIEYSDLFTTATGSASLKISMKITPDMLTARCESLLSLYESNSYKDVFPNIQNIVPVKDPTEIGRLDALLLDEFKNPNGTVMMALPDIVDYRDDTCCMFDGPAGRSNIYPDISMEAFYNYLGSDYDFSTITLKQLKASRVVLTDVEGTCGRSYSLYRSLIFDVHATDEQFLYHFNEGDWYKAQTNFVEKLKSYLDAKCETTNLCAYNHDEVHNGKAVYSEGNYNAAIPVWKNHFICLDQTDISPAGSSNIEPCDLYSVLDDPQAKSRYRAFLYHIKISTRSSNLSHLFNQGVNSIELIELEETSREKMKSLVTARLGADQQDIYLKPFDHSDFKGIRPVTGALLE</sequence>
<reference evidence="1 2" key="1">
    <citation type="submission" date="2020-07" db="EMBL/GenBank/DDBJ databases">
        <title>Complete Genome Sequence of an acetic acid bacterium, Acetobacter aceti JCM20276.</title>
        <authorList>
            <person name="Hirose Y."/>
            <person name="Mihara H."/>
        </authorList>
    </citation>
    <scope>NUCLEOTIDE SEQUENCE [LARGE SCALE GENOMIC DNA]</scope>
    <source>
        <strain evidence="1 2">JCM20276</strain>
    </source>
</reference>
<proteinExistence type="predicted"/>
<dbReference type="Proteomes" id="UP000515220">
    <property type="component" value="Chromosome"/>
</dbReference>
<organism evidence="1 2">
    <name type="scientific">Acetobacter aceti</name>
    <dbReference type="NCBI Taxonomy" id="435"/>
    <lineage>
        <taxon>Bacteria</taxon>
        <taxon>Pseudomonadati</taxon>
        <taxon>Pseudomonadota</taxon>
        <taxon>Alphaproteobacteria</taxon>
        <taxon>Acetobacterales</taxon>
        <taxon>Acetobacteraceae</taxon>
        <taxon>Acetobacter</taxon>
        <taxon>Acetobacter subgen. Acetobacter</taxon>
    </lineage>
</organism>
<dbReference type="InterPro" id="IPR026487">
    <property type="entry name" value="CHP04141"/>
</dbReference>
<name>A0A6S6PMI9_ACEAC</name>
<evidence type="ECO:0008006" key="3">
    <source>
        <dbReference type="Google" id="ProtNLM"/>
    </source>
</evidence>
<dbReference type="AlphaFoldDB" id="A0A6S6PMI9"/>
<dbReference type="RefSeq" id="WP_099349543.1">
    <property type="nucleotide sequence ID" value="NZ_AP023326.1"/>
</dbReference>
<accession>A0A6S6PMI9</accession>
<evidence type="ECO:0000313" key="2">
    <source>
        <dbReference type="Proteomes" id="UP000515220"/>
    </source>
</evidence>
<evidence type="ECO:0000313" key="1">
    <source>
        <dbReference type="EMBL" id="BCI65962.1"/>
    </source>
</evidence>
<protein>
    <recommendedName>
        <fullName evidence="3">Sporadically distributed protein, TIGR04141 family</fullName>
    </recommendedName>
</protein>
<gene>
    <name evidence="1" type="ORF">AAJCM20276_05860</name>
</gene>
<dbReference type="EMBL" id="AP023326">
    <property type="protein sequence ID" value="BCI65962.1"/>
    <property type="molecule type" value="Genomic_DNA"/>
</dbReference>
<dbReference type="NCBIfam" id="TIGR04141">
    <property type="entry name" value="TIGR04141 family sporadically distributed protein"/>
    <property type="match status" value="1"/>
</dbReference>